<dbReference type="Gene3D" id="3.30.2450.30">
    <property type="match status" value="1"/>
</dbReference>
<dbReference type="InterPro" id="IPR006628">
    <property type="entry name" value="PUR-bd_fam"/>
</dbReference>
<comment type="similarity">
    <text evidence="1">Belongs to the PUR DNA-binding protein family.</text>
</comment>
<dbReference type="Gene3D" id="3.10.450.700">
    <property type="match status" value="1"/>
</dbReference>
<dbReference type="WBParaSite" id="HNAJ_0000390201-mRNA-1">
    <property type="protein sequence ID" value="HNAJ_0000390201-mRNA-1"/>
    <property type="gene ID" value="HNAJ_0000390201"/>
</dbReference>
<dbReference type="OrthoDB" id="523901at2759"/>
<feature type="region of interest" description="Disordered" evidence="3">
    <location>
        <begin position="224"/>
        <end position="257"/>
    </location>
</feature>
<dbReference type="Pfam" id="PF04845">
    <property type="entry name" value="PurA"/>
    <property type="match status" value="1"/>
</dbReference>
<dbReference type="GO" id="GO:0000977">
    <property type="term" value="F:RNA polymerase II transcription regulatory region sequence-specific DNA binding"/>
    <property type="evidence" value="ECO:0007669"/>
    <property type="project" value="InterPro"/>
</dbReference>
<gene>
    <name evidence="4" type="ORF">HNAJ_LOCUS3898</name>
</gene>
<keyword evidence="2" id="KW-0238">DNA-binding</keyword>
<dbReference type="PANTHER" id="PTHR12611:SF0">
    <property type="entry name" value="PURINE-RICH BINDING PROTEIN-ALPHA, ISOFORM B"/>
    <property type="match status" value="1"/>
</dbReference>
<dbReference type="AlphaFoldDB" id="A0A0R3TA13"/>
<evidence type="ECO:0000313" key="5">
    <source>
        <dbReference type="Proteomes" id="UP000278807"/>
    </source>
</evidence>
<reference evidence="6" key="1">
    <citation type="submission" date="2017-02" db="UniProtKB">
        <authorList>
            <consortium name="WormBaseParasite"/>
        </authorList>
    </citation>
    <scope>IDENTIFICATION</scope>
</reference>
<proteinExistence type="inferred from homology"/>
<evidence type="ECO:0000256" key="2">
    <source>
        <dbReference type="ARBA" id="ARBA00023125"/>
    </source>
</evidence>
<dbReference type="GO" id="GO:0005634">
    <property type="term" value="C:nucleus"/>
    <property type="evidence" value="ECO:0007669"/>
    <property type="project" value="TreeGrafter"/>
</dbReference>
<dbReference type="GO" id="GO:0000981">
    <property type="term" value="F:DNA-binding transcription factor activity, RNA polymerase II-specific"/>
    <property type="evidence" value="ECO:0007669"/>
    <property type="project" value="TreeGrafter"/>
</dbReference>
<organism evidence="6">
    <name type="scientific">Rodentolepis nana</name>
    <name type="common">Dwarf tapeworm</name>
    <name type="synonym">Hymenolepis nana</name>
    <dbReference type="NCBI Taxonomy" id="102285"/>
    <lineage>
        <taxon>Eukaryota</taxon>
        <taxon>Metazoa</taxon>
        <taxon>Spiralia</taxon>
        <taxon>Lophotrochozoa</taxon>
        <taxon>Platyhelminthes</taxon>
        <taxon>Cestoda</taxon>
        <taxon>Eucestoda</taxon>
        <taxon>Cyclophyllidea</taxon>
        <taxon>Hymenolepididae</taxon>
        <taxon>Rodentolepis</taxon>
    </lineage>
</organism>
<name>A0A0R3TA13_RODNA</name>
<dbReference type="GO" id="GO:0032422">
    <property type="term" value="F:purine-rich negative regulatory element binding"/>
    <property type="evidence" value="ECO:0007669"/>
    <property type="project" value="InterPro"/>
</dbReference>
<evidence type="ECO:0000313" key="6">
    <source>
        <dbReference type="WBParaSite" id="HNAJ_0000390201-mRNA-1"/>
    </source>
</evidence>
<evidence type="ECO:0000256" key="3">
    <source>
        <dbReference type="SAM" id="MobiDB-lite"/>
    </source>
</evidence>
<keyword evidence="5" id="KW-1185">Reference proteome</keyword>
<evidence type="ECO:0000256" key="1">
    <source>
        <dbReference type="ARBA" id="ARBA00009251"/>
    </source>
</evidence>
<dbReference type="SMART" id="SM00712">
    <property type="entry name" value="PUR"/>
    <property type="match status" value="3"/>
</dbReference>
<dbReference type="PANTHER" id="PTHR12611">
    <property type="entry name" value="PUR-TRANSCRIPTIONAL ACTIVATOR"/>
    <property type="match status" value="1"/>
</dbReference>
<evidence type="ECO:0000313" key="4">
    <source>
        <dbReference type="EMBL" id="VDN99757.1"/>
    </source>
</evidence>
<sequence>MSDSIEKAKKEIQDSEKELISKTINVQNRRYYLDVKENAQGRFIKITESSVSGQKARVFMSATAAKEFVDKLDQAQLVLSSLPEHDPKNLAPEGLLKSFTIVKDSRRYFLDVKENERMRFLRVSMLSNGSRANVIIPCEGIKSIQETVKGMLKEFFSDIELTSTPEKSKVLQSGNMIIYFDLGSNRNGVFLRISELSGSMRNSIVIREQDFTRFSEIFNEVIESRSASEDKSSNSVATESEKNEESEPSGTADAEDK</sequence>
<protein>
    <submittedName>
        <fullName evidence="6">KH_dom_type_1 domain-containing protein</fullName>
    </submittedName>
</protein>
<feature type="compositionally biased region" description="Acidic residues" evidence="3">
    <location>
        <begin position="246"/>
        <end position="257"/>
    </location>
</feature>
<dbReference type="EMBL" id="UZAE01002453">
    <property type="protein sequence ID" value="VDN99757.1"/>
    <property type="molecule type" value="Genomic_DNA"/>
</dbReference>
<dbReference type="FunFam" id="3.30.2450.30:FF:000003">
    <property type="entry name" value="Histone acetyltransferase"/>
    <property type="match status" value="1"/>
</dbReference>
<reference evidence="4 5" key="2">
    <citation type="submission" date="2018-11" db="EMBL/GenBank/DDBJ databases">
        <authorList>
            <consortium name="Pathogen Informatics"/>
        </authorList>
    </citation>
    <scope>NUCLEOTIDE SEQUENCE [LARGE SCALE GENOMIC DNA]</scope>
</reference>
<accession>A0A0R3TA13</accession>
<dbReference type="Proteomes" id="UP000278807">
    <property type="component" value="Unassembled WGS sequence"/>
</dbReference>